<evidence type="ECO:0000256" key="3">
    <source>
        <dbReference type="ARBA" id="ARBA00023180"/>
    </source>
</evidence>
<evidence type="ECO:0000256" key="2">
    <source>
        <dbReference type="ARBA" id="ARBA00023157"/>
    </source>
</evidence>
<reference evidence="5" key="1">
    <citation type="submission" date="2014-11" db="EMBL/GenBank/DDBJ databases">
        <authorList>
            <person name="Amaro Gonzalez C."/>
        </authorList>
    </citation>
    <scope>NUCLEOTIDE SEQUENCE</scope>
</reference>
<keyword evidence="1" id="KW-0677">Repeat</keyword>
<name>A0A0E9WYV3_ANGAN</name>
<dbReference type="SMART" id="SM00057">
    <property type="entry name" value="FIMAC"/>
    <property type="match status" value="1"/>
</dbReference>
<keyword evidence="3" id="KW-0325">Glycoprotein</keyword>
<feature type="domain" description="Factor I / membrane attack complex" evidence="4">
    <location>
        <begin position="50"/>
        <end position="120"/>
    </location>
</feature>
<dbReference type="Gene3D" id="3.30.60.30">
    <property type="match status" value="1"/>
</dbReference>
<protein>
    <recommendedName>
        <fullName evidence="4">Factor I / membrane attack complex domain-containing protein</fullName>
    </recommendedName>
</protein>
<dbReference type="Pfam" id="PF21288">
    <property type="entry name" value="Kazal_C6"/>
    <property type="match status" value="1"/>
</dbReference>
<evidence type="ECO:0000259" key="4">
    <source>
        <dbReference type="SMART" id="SM00057"/>
    </source>
</evidence>
<sequence length="120" mass="13582">MKSACAFHAGQCRGDPLFFLSTEACDGVQDQLEWARFRASVANRSVDQNPCGPDTCYEWETCPDSKRCECKLPRDCPKDGQHTFCLEVLKTRSRKTMNLCFMAAMKCARIEFDIVHEGSC</sequence>
<evidence type="ECO:0000256" key="1">
    <source>
        <dbReference type="ARBA" id="ARBA00022737"/>
    </source>
</evidence>
<evidence type="ECO:0000313" key="5">
    <source>
        <dbReference type="EMBL" id="JAH95371.1"/>
    </source>
</evidence>
<reference evidence="5" key="2">
    <citation type="journal article" date="2015" name="Fish Shellfish Immunol.">
        <title>Early steps in the European eel (Anguilla anguilla)-Vibrio vulnificus interaction in the gills: Role of the RtxA13 toxin.</title>
        <authorList>
            <person name="Callol A."/>
            <person name="Pajuelo D."/>
            <person name="Ebbesson L."/>
            <person name="Teles M."/>
            <person name="MacKenzie S."/>
            <person name="Amaro C."/>
        </authorList>
    </citation>
    <scope>NUCLEOTIDE SEQUENCE</scope>
</reference>
<dbReference type="EMBL" id="GBXM01013206">
    <property type="protein sequence ID" value="JAH95371.1"/>
    <property type="molecule type" value="Transcribed_RNA"/>
</dbReference>
<proteinExistence type="predicted"/>
<organism evidence="5">
    <name type="scientific">Anguilla anguilla</name>
    <name type="common">European freshwater eel</name>
    <name type="synonym">Muraena anguilla</name>
    <dbReference type="NCBI Taxonomy" id="7936"/>
    <lineage>
        <taxon>Eukaryota</taxon>
        <taxon>Metazoa</taxon>
        <taxon>Chordata</taxon>
        <taxon>Craniata</taxon>
        <taxon>Vertebrata</taxon>
        <taxon>Euteleostomi</taxon>
        <taxon>Actinopterygii</taxon>
        <taxon>Neopterygii</taxon>
        <taxon>Teleostei</taxon>
        <taxon>Anguilliformes</taxon>
        <taxon>Anguillidae</taxon>
        <taxon>Anguilla</taxon>
    </lineage>
</organism>
<keyword evidence="2" id="KW-1015">Disulfide bond</keyword>
<dbReference type="InterPro" id="IPR003884">
    <property type="entry name" value="FacI_MAC"/>
</dbReference>
<dbReference type="AlphaFoldDB" id="A0A0E9WYV3"/>
<accession>A0A0E9WYV3</accession>
<dbReference type="InterPro" id="IPR048828">
    <property type="entry name" value="C6_KAZAL"/>
</dbReference>